<comment type="caution">
    <text evidence="3">The sequence shown here is derived from an EMBL/GenBank/DDBJ whole genome shotgun (WGS) entry which is preliminary data.</text>
</comment>
<proteinExistence type="predicted"/>
<reference evidence="3 4" key="1">
    <citation type="submission" date="2021-01" db="EMBL/GenBank/DDBJ databases">
        <title>Whole genome shotgun sequence of Actinoplanes humidus NBRC 14915.</title>
        <authorList>
            <person name="Komaki H."/>
            <person name="Tamura T."/>
        </authorList>
    </citation>
    <scope>NUCLEOTIDE SEQUENCE [LARGE SCALE GENOMIC DNA]</scope>
    <source>
        <strain evidence="3 4">NBRC 14915</strain>
    </source>
</reference>
<evidence type="ECO:0000256" key="1">
    <source>
        <dbReference type="SAM" id="MobiDB-lite"/>
    </source>
</evidence>
<dbReference type="PANTHER" id="PTHR35010:SF2">
    <property type="entry name" value="BLL4672 PROTEIN"/>
    <property type="match status" value="1"/>
</dbReference>
<evidence type="ECO:0000313" key="4">
    <source>
        <dbReference type="Proteomes" id="UP000603200"/>
    </source>
</evidence>
<feature type="compositionally biased region" description="Low complexity" evidence="1">
    <location>
        <begin position="163"/>
        <end position="179"/>
    </location>
</feature>
<evidence type="ECO:0000259" key="2">
    <source>
        <dbReference type="Pfam" id="PF17765"/>
    </source>
</evidence>
<protein>
    <recommendedName>
        <fullName evidence="2">MmyB-like transcription regulator ligand binding domain-containing protein</fullName>
    </recommendedName>
</protein>
<gene>
    <name evidence="3" type="ORF">Ahu01nite_093120</name>
</gene>
<dbReference type="Proteomes" id="UP000603200">
    <property type="component" value="Unassembled WGS sequence"/>
</dbReference>
<accession>A0ABQ4A5T9</accession>
<keyword evidence="4" id="KW-1185">Reference proteome</keyword>
<name>A0ABQ4A5T9_9ACTN</name>
<dbReference type="EMBL" id="BOMN01000139">
    <property type="protein sequence ID" value="GIE26210.1"/>
    <property type="molecule type" value="Genomic_DNA"/>
</dbReference>
<feature type="domain" description="MmyB-like transcription regulator ligand binding" evidence="2">
    <location>
        <begin position="2"/>
        <end position="158"/>
    </location>
</feature>
<dbReference type="PANTHER" id="PTHR35010">
    <property type="entry name" value="BLL4672 PROTEIN-RELATED"/>
    <property type="match status" value="1"/>
</dbReference>
<feature type="region of interest" description="Disordered" evidence="1">
    <location>
        <begin position="157"/>
        <end position="179"/>
    </location>
</feature>
<dbReference type="Gene3D" id="3.30.450.180">
    <property type="match status" value="1"/>
</dbReference>
<evidence type="ECO:0000313" key="3">
    <source>
        <dbReference type="EMBL" id="GIE26210.1"/>
    </source>
</evidence>
<sequence>MRPALLAMIHALDPAPALIHGPHLEVLGINRAGKLLLDDFDAMPPTERNTARWMFLNPRARIVYLDWPEIAAGVVAVLRAAAMPGVPDPALTALVDDLTARSPEFARLWSGYELSEHTHGVKRFFHESAGEMRISYETMLLPGSQGQTVLIYSADAARRPRRPATANPAASSTPTSSAC</sequence>
<dbReference type="InterPro" id="IPR041413">
    <property type="entry name" value="MLTR_LBD"/>
</dbReference>
<dbReference type="Pfam" id="PF17765">
    <property type="entry name" value="MLTR_LBD"/>
    <property type="match status" value="1"/>
</dbReference>
<organism evidence="3 4">
    <name type="scientific">Winogradskya humida</name>
    <dbReference type="NCBI Taxonomy" id="113566"/>
    <lineage>
        <taxon>Bacteria</taxon>
        <taxon>Bacillati</taxon>
        <taxon>Actinomycetota</taxon>
        <taxon>Actinomycetes</taxon>
        <taxon>Micromonosporales</taxon>
        <taxon>Micromonosporaceae</taxon>
        <taxon>Winogradskya</taxon>
    </lineage>
</organism>